<dbReference type="HOGENOM" id="CLU_088825_1_0_1"/>
<evidence type="ECO:0000256" key="2">
    <source>
        <dbReference type="ARBA" id="ARBA00022448"/>
    </source>
</evidence>
<evidence type="ECO:0000256" key="3">
    <source>
        <dbReference type="ARBA" id="ARBA00022927"/>
    </source>
</evidence>
<dbReference type="GO" id="GO:0060271">
    <property type="term" value="P:cilium assembly"/>
    <property type="evidence" value="ECO:0007669"/>
    <property type="project" value="TreeGrafter"/>
</dbReference>
<feature type="domain" description="GMP phosphodiesterase delta subunit" evidence="5">
    <location>
        <begin position="27"/>
        <end position="183"/>
    </location>
</feature>
<organism evidence="6">
    <name type="scientific">Albugo laibachii Nc14</name>
    <dbReference type="NCBI Taxonomy" id="890382"/>
    <lineage>
        <taxon>Eukaryota</taxon>
        <taxon>Sar</taxon>
        <taxon>Stramenopiles</taxon>
        <taxon>Oomycota</taxon>
        <taxon>Peronosporomycetes</taxon>
        <taxon>Albuginales</taxon>
        <taxon>Albuginaceae</taxon>
        <taxon>Albugo</taxon>
    </lineage>
</organism>
<gene>
    <name evidence="6" type="primary">AlNc14C195G8555</name>
    <name evidence="7" type="synonym">AlNc14C403G11393</name>
    <name evidence="6" type="ORF">ALNC14_096240</name>
    <name evidence="7" type="ORF">ALNC14_128400</name>
</gene>
<evidence type="ECO:0000313" key="7">
    <source>
        <dbReference type="EMBL" id="CCA26696.1"/>
    </source>
</evidence>
<keyword evidence="4" id="KW-0446">Lipid-binding</keyword>
<dbReference type="InterPro" id="IPR037036">
    <property type="entry name" value="PDED_dom_sf"/>
</dbReference>
<dbReference type="SUPFAM" id="SSF81296">
    <property type="entry name" value="E set domains"/>
    <property type="match status" value="1"/>
</dbReference>
<reference evidence="6" key="2">
    <citation type="submission" date="2011-02" db="EMBL/GenBank/DDBJ databases">
        <authorList>
            <person name="MacLean D."/>
        </authorList>
    </citation>
    <scope>NUCLEOTIDE SEQUENCE</scope>
</reference>
<dbReference type="AlphaFoldDB" id="F0WQ74"/>
<keyword evidence="3" id="KW-0653">Protein transport</keyword>
<evidence type="ECO:0000256" key="1">
    <source>
        <dbReference type="ARBA" id="ARBA00008102"/>
    </source>
</evidence>
<dbReference type="PANTHER" id="PTHR12951:SF1">
    <property type="entry name" value="PROTEIN UNC-119 HOMOLOG"/>
    <property type="match status" value="1"/>
</dbReference>
<evidence type="ECO:0000259" key="5">
    <source>
        <dbReference type="Pfam" id="PF05351"/>
    </source>
</evidence>
<dbReference type="Pfam" id="PF05351">
    <property type="entry name" value="GMP_PDE_delta"/>
    <property type="match status" value="1"/>
</dbReference>
<dbReference type="InterPro" id="IPR014756">
    <property type="entry name" value="Ig_E-set"/>
</dbReference>
<dbReference type="FunFam" id="2.70.50.40:FF:000003">
    <property type="entry name" value="UNC119 homologue, putative"/>
    <property type="match status" value="1"/>
</dbReference>
<dbReference type="GO" id="GO:0005929">
    <property type="term" value="C:cilium"/>
    <property type="evidence" value="ECO:0007669"/>
    <property type="project" value="TreeGrafter"/>
</dbReference>
<proteinExistence type="inferred from homology"/>
<dbReference type="EMBL" id="FR824240">
    <property type="protein sequence ID" value="CCA23480.1"/>
    <property type="molecule type" value="Genomic_DNA"/>
</dbReference>
<dbReference type="InterPro" id="IPR008015">
    <property type="entry name" value="PDED_dom"/>
</dbReference>
<reference evidence="6" key="1">
    <citation type="journal article" date="2011" name="PLoS Biol.">
        <title>Gene gain and loss during evolution of obligate parasitism in the white rust pathogen of Arabidopsis thaliana.</title>
        <authorList>
            <person name="Kemen E."/>
            <person name="Gardiner A."/>
            <person name="Schultz-Larsen T."/>
            <person name="Kemen A.C."/>
            <person name="Balmuth A.L."/>
            <person name="Robert-Seilaniantz A."/>
            <person name="Bailey K."/>
            <person name="Holub E."/>
            <person name="Studholme D.J."/>
            <person name="Maclean D."/>
            <person name="Jones J.D."/>
        </authorList>
    </citation>
    <scope>NUCLEOTIDE SEQUENCE</scope>
</reference>
<dbReference type="EMBL" id="FR824446">
    <property type="protein sequence ID" value="CCA26696.1"/>
    <property type="molecule type" value="Genomic_DNA"/>
</dbReference>
<evidence type="ECO:0000313" key="6">
    <source>
        <dbReference type="EMBL" id="CCA23480.1"/>
    </source>
</evidence>
<dbReference type="GO" id="GO:0042953">
    <property type="term" value="P:lipoprotein transport"/>
    <property type="evidence" value="ECO:0007669"/>
    <property type="project" value="TreeGrafter"/>
</dbReference>
<comment type="similarity">
    <text evidence="1">Belongs to the PDE6D/unc-119 family.</text>
</comment>
<dbReference type="PANTHER" id="PTHR12951">
    <property type="entry name" value="RETINAL PROTEIN 4"/>
    <property type="match status" value="1"/>
</dbReference>
<keyword evidence="2" id="KW-0813">Transport</keyword>
<accession>F0WQ74</accession>
<dbReference type="GO" id="GO:0008289">
    <property type="term" value="F:lipid binding"/>
    <property type="evidence" value="ECO:0007669"/>
    <property type="project" value="UniProtKB-KW"/>
</dbReference>
<name>F0WQ74_9STRA</name>
<protein>
    <submittedName>
        <fullName evidence="6">Uncharacterized protein AlNc14C195G8555</fullName>
    </submittedName>
    <submittedName>
        <fullName evidence="7">Uncharacterized protein AlNc14C403G11393</fullName>
    </submittedName>
</protein>
<dbReference type="Gene3D" id="2.70.50.40">
    <property type="entry name" value="GMP phosphodiesterase, delta subunit"/>
    <property type="match status" value="1"/>
</dbReference>
<sequence>MSDRFYTPEDVLCLSAPTKDFLCSLNANTYGIKFLRFSIADYESKRKFFRIGKDDSRSAIPGSSFTLDRESKYRTIRYDFSEDVLRLPSIVTKLKFSVGNEEIRGLRMIERHYFRDKIIKSFDFTFGFCIPGSVNTWETIYSVPPLDEDLIRNIVLHPYETSSDSFYFVGSKMIMHNKAEYKYTAEDVAQSKRSYDDGDDYGGTKAMKLNECSEPKSAKYCASKAVTWSKEHDYE</sequence>
<dbReference type="InterPro" id="IPR051519">
    <property type="entry name" value="PDE6D_unc-119_myristoyl-bd"/>
</dbReference>
<evidence type="ECO:0000256" key="4">
    <source>
        <dbReference type="ARBA" id="ARBA00023121"/>
    </source>
</evidence>